<evidence type="ECO:0000313" key="1">
    <source>
        <dbReference type="Proteomes" id="UP000046395"/>
    </source>
</evidence>
<protein>
    <submittedName>
        <fullName evidence="2">Transposase zinc-ribbon domain-containing protein</fullName>
    </submittedName>
</protein>
<name>A0A5S6QAX2_TRIMR</name>
<dbReference type="AlphaFoldDB" id="A0A5S6QAX2"/>
<sequence length="121" mass="14597">MSHSSLISTIIDEKSAFRFLQDYGILHREKYCSCLKRMTVRWRNDGRHATWRCPRRECRKEVTIRMGTWLEGKKLELVNVVKFIFYWSQQKTSVKFCKMNMGMKKIYAIQWNLAIRKVAEQ</sequence>
<keyword evidence="1" id="KW-1185">Reference proteome</keyword>
<proteinExistence type="predicted"/>
<evidence type="ECO:0000313" key="2">
    <source>
        <dbReference type="WBParaSite" id="TMUE_1000004364.1"/>
    </source>
</evidence>
<organism evidence="1 2">
    <name type="scientific">Trichuris muris</name>
    <name type="common">Mouse whipworm</name>
    <dbReference type="NCBI Taxonomy" id="70415"/>
    <lineage>
        <taxon>Eukaryota</taxon>
        <taxon>Metazoa</taxon>
        <taxon>Ecdysozoa</taxon>
        <taxon>Nematoda</taxon>
        <taxon>Enoplea</taxon>
        <taxon>Dorylaimia</taxon>
        <taxon>Trichinellida</taxon>
        <taxon>Trichuridae</taxon>
        <taxon>Trichuris</taxon>
    </lineage>
</organism>
<reference evidence="2" key="1">
    <citation type="submission" date="2019-12" db="UniProtKB">
        <authorList>
            <consortium name="WormBaseParasite"/>
        </authorList>
    </citation>
    <scope>IDENTIFICATION</scope>
</reference>
<accession>A0A5S6QAX2</accession>
<dbReference type="WBParaSite" id="TMUE_1000004364.1">
    <property type="protein sequence ID" value="TMUE_1000004364.1"/>
    <property type="gene ID" value="WBGene00293343"/>
</dbReference>
<dbReference type="Proteomes" id="UP000046395">
    <property type="component" value="Unassembled WGS sequence"/>
</dbReference>